<feature type="transmembrane region" description="Helical" evidence="14">
    <location>
        <begin position="224"/>
        <end position="241"/>
    </location>
</feature>
<evidence type="ECO:0000256" key="13">
    <source>
        <dbReference type="SAM" id="MobiDB-lite"/>
    </source>
</evidence>
<organism evidence="16 17">
    <name type="scientific">Methylocella silvestris</name>
    <dbReference type="NCBI Taxonomy" id="199596"/>
    <lineage>
        <taxon>Bacteria</taxon>
        <taxon>Pseudomonadati</taxon>
        <taxon>Pseudomonadota</taxon>
        <taxon>Alphaproteobacteria</taxon>
        <taxon>Hyphomicrobiales</taxon>
        <taxon>Beijerinckiaceae</taxon>
        <taxon>Methylocella</taxon>
    </lineage>
</organism>
<comment type="caution">
    <text evidence="16">The sequence shown here is derived from an EMBL/GenBank/DDBJ whole genome shotgun (WGS) entry which is preliminary data.</text>
</comment>
<dbReference type="AlphaFoldDB" id="A0A2J7TCA1"/>
<keyword evidence="5" id="KW-0349">Heme</keyword>
<evidence type="ECO:0000256" key="7">
    <source>
        <dbReference type="ARBA" id="ARBA00022723"/>
    </source>
</evidence>
<proteinExistence type="inferred from homology"/>
<keyword evidence="11 14" id="KW-0472">Membrane</keyword>
<comment type="cofactor">
    <cofactor evidence="1">
        <name>heme b</name>
        <dbReference type="ChEBI" id="CHEBI:60344"/>
    </cofactor>
</comment>
<dbReference type="GO" id="GO:0005886">
    <property type="term" value="C:plasma membrane"/>
    <property type="evidence" value="ECO:0007669"/>
    <property type="project" value="UniProtKB-SubCell"/>
</dbReference>
<evidence type="ECO:0000256" key="11">
    <source>
        <dbReference type="ARBA" id="ARBA00023136"/>
    </source>
</evidence>
<keyword evidence="10" id="KW-0408">Iron</keyword>
<comment type="subcellular location">
    <subcellularLocation>
        <location evidence="2">Cell membrane</location>
        <topology evidence="2">Multi-pass membrane protein</topology>
    </subcellularLocation>
</comment>
<feature type="domain" description="Cytochrome b561 bacterial/Ni-hydrogenase" evidence="15">
    <location>
        <begin position="21"/>
        <end position="255"/>
    </location>
</feature>
<evidence type="ECO:0000256" key="8">
    <source>
        <dbReference type="ARBA" id="ARBA00022982"/>
    </source>
</evidence>
<evidence type="ECO:0000256" key="6">
    <source>
        <dbReference type="ARBA" id="ARBA00022692"/>
    </source>
</evidence>
<feature type="transmembrane region" description="Helical" evidence="14">
    <location>
        <begin position="24"/>
        <end position="46"/>
    </location>
</feature>
<dbReference type="GO" id="GO:0020037">
    <property type="term" value="F:heme binding"/>
    <property type="evidence" value="ECO:0007669"/>
    <property type="project" value="TreeGrafter"/>
</dbReference>
<evidence type="ECO:0000256" key="2">
    <source>
        <dbReference type="ARBA" id="ARBA00004651"/>
    </source>
</evidence>
<keyword evidence="8" id="KW-0249">Electron transport</keyword>
<sequence length="264" mass="28275">MTTSDIGLAAAAGKATARSSYSRVAIILHWTIAGLIIFNLAIGLVMEGFPLPLRFFALLLHVSSGMTVLALTMVRLVWWLTHEPPPHLASLKFWEHRLAHGVHVALYVAMVGMPLTGWAIVSAHPRLGSAGAAEQARHLPFKIPGSPAGASQPMPGAPPEPGAPALSGVPQGGPPPGAPPRREMKVWGFITLPPIKAIQDLGETAGGYEPQQALHEEFVSWHSIGGYLLILALALHIAGALKHQYVDKEPEFQRMGLGRRNKKV</sequence>
<protein>
    <recommendedName>
        <fullName evidence="15">Cytochrome b561 bacterial/Ni-hydrogenase domain-containing protein</fullName>
    </recommendedName>
</protein>
<evidence type="ECO:0000313" key="16">
    <source>
        <dbReference type="EMBL" id="PNG24394.1"/>
    </source>
</evidence>
<keyword evidence="9 14" id="KW-1133">Transmembrane helix</keyword>
<feature type="transmembrane region" description="Helical" evidence="14">
    <location>
        <begin position="101"/>
        <end position="121"/>
    </location>
</feature>
<evidence type="ECO:0000256" key="10">
    <source>
        <dbReference type="ARBA" id="ARBA00023004"/>
    </source>
</evidence>
<dbReference type="InterPro" id="IPR016174">
    <property type="entry name" value="Di-haem_cyt_TM"/>
</dbReference>
<dbReference type="InterPro" id="IPR052168">
    <property type="entry name" value="Cytochrome_b561_oxidase"/>
</dbReference>
<dbReference type="PANTHER" id="PTHR30529:SF1">
    <property type="entry name" value="CYTOCHROME B561 HOMOLOG 2"/>
    <property type="match status" value="1"/>
</dbReference>
<evidence type="ECO:0000256" key="3">
    <source>
        <dbReference type="ARBA" id="ARBA00022448"/>
    </source>
</evidence>
<dbReference type="PANTHER" id="PTHR30529">
    <property type="entry name" value="CYTOCHROME B561"/>
    <property type="match status" value="1"/>
</dbReference>
<keyword evidence="7" id="KW-0479">Metal-binding</keyword>
<evidence type="ECO:0000256" key="14">
    <source>
        <dbReference type="SAM" id="Phobius"/>
    </source>
</evidence>
<evidence type="ECO:0000313" key="17">
    <source>
        <dbReference type="Proteomes" id="UP000236286"/>
    </source>
</evidence>
<keyword evidence="3" id="KW-0813">Transport</keyword>
<gene>
    <name evidence="16" type="ORF">CR492_18950</name>
</gene>
<dbReference type="Proteomes" id="UP000236286">
    <property type="component" value="Unassembled WGS sequence"/>
</dbReference>
<dbReference type="Pfam" id="PF01292">
    <property type="entry name" value="Ni_hydr_CYTB"/>
    <property type="match status" value="1"/>
</dbReference>
<keyword evidence="6 14" id="KW-0812">Transmembrane</keyword>
<evidence type="ECO:0000256" key="5">
    <source>
        <dbReference type="ARBA" id="ARBA00022617"/>
    </source>
</evidence>
<feature type="region of interest" description="Disordered" evidence="13">
    <location>
        <begin position="144"/>
        <end position="182"/>
    </location>
</feature>
<dbReference type="EMBL" id="PDZR01000034">
    <property type="protein sequence ID" value="PNG24394.1"/>
    <property type="molecule type" value="Genomic_DNA"/>
</dbReference>
<evidence type="ECO:0000256" key="1">
    <source>
        <dbReference type="ARBA" id="ARBA00001970"/>
    </source>
</evidence>
<dbReference type="SUPFAM" id="SSF81342">
    <property type="entry name" value="Transmembrane di-heme cytochromes"/>
    <property type="match status" value="2"/>
</dbReference>
<dbReference type="GO" id="GO:0046872">
    <property type="term" value="F:metal ion binding"/>
    <property type="evidence" value="ECO:0007669"/>
    <property type="project" value="UniProtKB-KW"/>
</dbReference>
<name>A0A2J7TCA1_METSI</name>
<evidence type="ECO:0000256" key="4">
    <source>
        <dbReference type="ARBA" id="ARBA00022475"/>
    </source>
</evidence>
<dbReference type="GO" id="GO:0009055">
    <property type="term" value="F:electron transfer activity"/>
    <property type="evidence" value="ECO:0007669"/>
    <property type="project" value="InterPro"/>
</dbReference>
<evidence type="ECO:0000256" key="9">
    <source>
        <dbReference type="ARBA" id="ARBA00022989"/>
    </source>
</evidence>
<reference evidence="16 17" key="1">
    <citation type="submission" date="2017-10" db="EMBL/GenBank/DDBJ databases">
        <title>Genome announcement of Methylocella silvestris TVC from permafrost.</title>
        <authorList>
            <person name="Wang J."/>
            <person name="Geng K."/>
            <person name="Ul-Haque F."/>
            <person name="Crombie A.T."/>
            <person name="Street L.E."/>
            <person name="Wookey P.A."/>
            <person name="Murrell J.C."/>
            <person name="Pratscher J."/>
        </authorList>
    </citation>
    <scope>NUCLEOTIDE SEQUENCE [LARGE SCALE GENOMIC DNA]</scope>
    <source>
        <strain evidence="16 17">TVC</strain>
    </source>
</reference>
<dbReference type="GO" id="GO:0022904">
    <property type="term" value="P:respiratory electron transport chain"/>
    <property type="evidence" value="ECO:0007669"/>
    <property type="project" value="InterPro"/>
</dbReference>
<feature type="transmembrane region" description="Helical" evidence="14">
    <location>
        <begin position="58"/>
        <end position="80"/>
    </location>
</feature>
<dbReference type="InterPro" id="IPR011577">
    <property type="entry name" value="Cyt_b561_bac/Ni-Hgenase"/>
</dbReference>
<evidence type="ECO:0000259" key="15">
    <source>
        <dbReference type="Pfam" id="PF01292"/>
    </source>
</evidence>
<comment type="similarity">
    <text evidence="12">Belongs to the cytochrome b561 family.</text>
</comment>
<accession>A0A2J7TCA1</accession>
<keyword evidence="4" id="KW-1003">Cell membrane</keyword>
<evidence type="ECO:0000256" key="12">
    <source>
        <dbReference type="ARBA" id="ARBA00037975"/>
    </source>
</evidence>